<dbReference type="EMBL" id="PGGK01000005">
    <property type="protein sequence ID" value="TGC09453.1"/>
    <property type="molecule type" value="Genomic_DNA"/>
</dbReference>
<proteinExistence type="predicted"/>
<dbReference type="PANTHER" id="PTHR22674:SF6">
    <property type="entry name" value="NTPASE KAP FAMILY P-LOOP DOMAIN-CONTAINING PROTEIN 1"/>
    <property type="match status" value="1"/>
</dbReference>
<dbReference type="Pfam" id="PF07693">
    <property type="entry name" value="KAP_NTPase"/>
    <property type="match status" value="1"/>
</dbReference>
<sequence length="717" mass="82481">MFNPDKAIISCEEDVLGRADFAKSVAQAICKDTNKDSHVIGFYGKWGTGKTSLINMVIEHIEKKTDYITKDEKPIIIKFNPWLFSNQQQLVTQFFSQFSSTLGREDNSRWLKEGARWLKAFSNALAPLSIVPGVGIAAFAGSTASGAVGEIAEELGTSLEKDLHGIKSEIHKLLELGEQRIIIVIDDIDRLNEIEIRQTFQLVKSLADFPNTTYILTFDREIVSKALEAEHCGYGKQYLEKIIQIPFELPDASKRGFELLLSSKLEKILADSPYDDFNRFDWDNIHHNGFKSFFTNIRDINRYFNVLYFNYELVKKEVNVIDFIAITAIQVFLPEVYNDIKYNKQVFAGIISSYSPSTRDVDKLICDDIIKKADSHYQVFLQCYLTVLFPKLNSIYSNVSYTTDFLVKWKKSRRICSDDLFDIYFRLALPEGKMSQHEHDIFFSTDMDNATVISETLLKLNESGKITEFLDFVPYTVEKMPEINIRPFITSIVDAGDLFQKDESIFYGTSMRIHRVVSALLKQIKTQDERFDILKEAFENSNQSLYTIVWLVDYQDELHGKYSYKESNTPENEQLITSEQLSELEQATCNKIKQWSENGKLMHSSHLFTILRLWERWDNGNKHQHFVDAIVSDNIGLSKLVESMQSKKVSSSSLYTSNTIFDIDVGFLKEFTGCDIILERILQIKISSDYDMLSEEDKQALDLCLSKIQSEEEELSN</sequence>
<keyword evidence="3" id="KW-1185">Reference proteome</keyword>
<organism evidence="2 3">
    <name type="scientific">Methanolobus halotolerans</name>
    <dbReference type="NCBI Taxonomy" id="2052935"/>
    <lineage>
        <taxon>Archaea</taxon>
        <taxon>Methanobacteriati</taxon>
        <taxon>Methanobacteriota</taxon>
        <taxon>Stenosarchaea group</taxon>
        <taxon>Methanomicrobia</taxon>
        <taxon>Methanosarcinales</taxon>
        <taxon>Methanosarcinaceae</taxon>
        <taxon>Methanolobus</taxon>
    </lineage>
</organism>
<protein>
    <recommendedName>
        <fullName evidence="1">KAP NTPase domain-containing protein</fullName>
    </recommendedName>
</protein>
<evidence type="ECO:0000259" key="1">
    <source>
        <dbReference type="Pfam" id="PF07693"/>
    </source>
</evidence>
<reference evidence="2 3" key="1">
    <citation type="submission" date="2017-11" db="EMBL/GenBank/DDBJ databases">
        <title>Isolation and Characterization of Methanogenic Archaea from Saline Meromictic Lake at Siberia.</title>
        <authorList>
            <person name="Shen Y."/>
            <person name="Huang H.-H."/>
            <person name="Lai M.-C."/>
            <person name="Chen S.-C."/>
        </authorList>
    </citation>
    <scope>NUCLEOTIDE SEQUENCE [LARGE SCALE GENOMIC DNA]</scope>
    <source>
        <strain evidence="2 3">SY-01</strain>
    </source>
</reference>
<dbReference type="InterPro" id="IPR011646">
    <property type="entry name" value="KAP_P-loop"/>
</dbReference>
<dbReference type="PANTHER" id="PTHR22674">
    <property type="entry name" value="NTPASE, KAP FAMILY P-LOOP DOMAIN-CONTAINING 1"/>
    <property type="match status" value="1"/>
</dbReference>
<dbReference type="Proteomes" id="UP000297295">
    <property type="component" value="Unassembled WGS sequence"/>
</dbReference>
<dbReference type="Gene3D" id="3.40.50.300">
    <property type="entry name" value="P-loop containing nucleotide triphosphate hydrolases"/>
    <property type="match status" value="1"/>
</dbReference>
<feature type="domain" description="KAP NTPase" evidence="1">
    <location>
        <begin position="18"/>
        <end position="313"/>
    </location>
</feature>
<dbReference type="SUPFAM" id="SSF52540">
    <property type="entry name" value="P-loop containing nucleoside triphosphate hydrolases"/>
    <property type="match status" value="1"/>
</dbReference>
<gene>
    <name evidence="2" type="ORF">CUN85_06385</name>
</gene>
<evidence type="ECO:0000313" key="3">
    <source>
        <dbReference type="Proteomes" id="UP000297295"/>
    </source>
</evidence>
<dbReference type="RefSeq" id="WP_135389492.1">
    <property type="nucleotide sequence ID" value="NZ_PGGK01000005.1"/>
</dbReference>
<dbReference type="InterPro" id="IPR052754">
    <property type="entry name" value="NTPase_KAP_P-loop"/>
</dbReference>
<accession>A0A4E0PXK9</accession>
<dbReference type="OrthoDB" id="146963at2157"/>
<dbReference type="AlphaFoldDB" id="A0A4E0PXK9"/>
<name>A0A4E0PXK9_9EURY</name>
<dbReference type="InterPro" id="IPR027417">
    <property type="entry name" value="P-loop_NTPase"/>
</dbReference>
<evidence type="ECO:0000313" key="2">
    <source>
        <dbReference type="EMBL" id="TGC09453.1"/>
    </source>
</evidence>
<comment type="caution">
    <text evidence="2">The sequence shown here is derived from an EMBL/GenBank/DDBJ whole genome shotgun (WGS) entry which is preliminary data.</text>
</comment>